<dbReference type="SUPFAM" id="SSF51445">
    <property type="entry name" value="(Trans)glycosidases"/>
    <property type="match status" value="1"/>
</dbReference>
<gene>
    <name evidence="5" type="ORF">ACFQ39_08720</name>
</gene>
<proteinExistence type="inferred from homology"/>
<dbReference type="InterPro" id="IPR002772">
    <property type="entry name" value="Glyco_hydro_3_C"/>
</dbReference>
<sequence length="712" mass="78603">MKAQKNDNFKFLDPSLSVSERVDDLIDQMTIEEKIGQLSYNTPAIERLGVPEYNWWNESLHGVARAGRATVFPQAIGLAATFDTKLIEEIGDAISTEARAKFNEFSKKGMRGQYQGLTFWSPNVNIFRDPRWGRGQETYGEDPLLTAKIGVAYVKGLQGNHPTYLKAAGMAKHYAVHNGPEGLRHEFDAKVSQKDLWETYLPAFEAMVKEGNVEGIMGAYNRVNGYPCSAHPYLMGEVLRKQWGFKGYFVSDCWAIVDFYAGHKVVGTAAEAAAMALNAGCNLNCGSTYPELIKSLEQGLTTEKEIHKNLKELLPTRFKLGLFDPVGKNPFDTISSNVIRHPNHLALAREAAAKSIVLLKNEMDVLPISKDINAVYVVGPTATHAQALLANYYGVSEDLKTILEGIVGKVSSGTSVTYSQGALLDEDNRNPMDWFSGEANGTDVTIACVGISQLIEGEEGESIASRFKGDRDDIGLPQNQIEFLKKMRKTSKKLVVVVTGGSAISMPEVYDLADALVYVWYPGEQGGNAVADVLFGDVVPSGRLPVTVPQRTTDLPPYEDYSLTNRTYRYLTKEPLFPFGFGLSYVPFVYENLQLDKKTIKKEESVNVSFTVQNKGDQDAEEVVQLYIKDLDASVVVPNHSLKDFQRVYLKSGEKKEVTFVVSPEMLKLVNDKGEKVLEKGKFKLFVGGSQPDHRSAILGAAKVLAAEVTVK</sequence>
<evidence type="ECO:0000256" key="2">
    <source>
        <dbReference type="ARBA" id="ARBA00022729"/>
    </source>
</evidence>
<evidence type="ECO:0000256" key="1">
    <source>
        <dbReference type="ARBA" id="ARBA00005336"/>
    </source>
</evidence>
<organism evidence="5 6">
    <name type="scientific">Namhaeicola litoreus</name>
    <dbReference type="NCBI Taxonomy" id="1052145"/>
    <lineage>
        <taxon>Bacteria</taxon>
        <taxon>Pseudomonadati</taxon>
        <taxon>Bacteroidota</taxon>
        <taxon>Flavobacteriia</taxon>
        <taxon>Flavobacteriales</taxon>
        <taxon>Flavobacteriaceae</taxon>
        <taxon>Namhaeicola</taxon>
    </lineage>
</organism>
<dbReference type="PANTHER" id="PTHR42721">
    <property type="entry name" value="SUGAR HYDROLASE-RELATED"/>
    <property type="match status" value="1"/>
</dbReference>
<dbReference type="InterPro" id="IPR026891">
    <property type="entry name" value="Fn3-like"/>
</dbReference>
<dbReference type="InterPro" id="IPR017853">
    <property type="entry name" value="GH"/>
</dbReference>
<dbReference type="Pfam" id="PF14310">
    <property type="entry name" value="Fn3-like"/>
    <property type="match status" value="1"/>
</dbReference>
<comment type="similarity">
    <text evidence="1">Belongs to the glycosyl hydrolase 3 family.</text>
</comment>
<keyword evidence="6" id="KW-1185">Reference proteome</keyword>
<dbReference type="RefSeq" id="WP_377178112.1">
    <property type="nucleotide sequence ID" value="NZ_JBHTMY010000003.1"/>
</dbReference>
<dbReference type="InterPro" id="IPR036962">
    <property type="entry name" value="Glyco_hydro_3_N_sf"/>
</dbReference>
<dbReference type="Gene3D" id="2.60.40.10">
    <property type="entry name" value="Immunoglobulins"/>
    <property type="match status" value="1"/>
</dbReference>
<dbReference type="Gene3D" id="3.20.20.300">
    <property type="entry name" value="Glycoside hydrolase, family 3, N-terminal domain"/>
    <property type="match status" value="1"/>
</dbReference>
<name>A0ABW3Y2P9_9FLAO</name>
<feature type="domain" description="Fibronectin type III-like" evidence="4">
    <location>
        <begin position="622"/>
        <end position="691"/>
    </location>
</feature>
<dbReference type="PANTHER" id="PTHR42721:SF3">
    <property type="entry name" value="BETA-D-XYLOSIDASE 5-RELATED"/>
    <property type="match status" value="1"/>
</dbReference>
<comment type="caution">
    <text evidence="5">The sequence shown here is derived from an EMBL/GenBank/DDBJ whole genome shotgun (WGS) entry which is preliminary data.</text>
</comment>
<dbReference type="Pfam" id="PF00933">
    <property type="entry name" value="Glyco_hydro_3"/>
    <property type="match status" value="1"/>
</dbReference>
<dbReference type="InterPro" id="IPR044993">
    <property type="entry name" value="BXL"/>
</dbReference>
<evidence type="ECO:0000259" key="4">
    <source>
        <dbReference type="SMART" id="SM01217"/>
    </source>
</evidence>
<evidence type="ECO:0000313" key="6">
    <source>
        <dbReference type="Proteomes" id="UP001597201"/>
    </source>
</evidence>
<dbReference type="EMBL" id="JBHTMY010000003">
    <property type="protein sequence ID" value="MFD1315695.1"/>
    <property type="molecule type" value="Genomic_DNA"/>
</dbReference>
<accession>A0ABW3Y2P9</accession>
<dbReference type="Proteomes" id="UP001597201">
    <property type="component" value="Unassembled WGS sequence"/>
</dbReference>
<protein>
    <submittedName>
        <fullName evidence="5">Glycoside hydrolase family 3 C-terminal domain-containing protein</fullName>
    </submittedName>
</protein>
<keyword evidence="3 5" id="KW-0378">Hydrolase</keyword>
<dbReference type="Pfam" id="PF01915">
    <property type="entry name" value="Glyco_hydro_3_C"/>
    <property type="match status" value="1"/>
</dbReference>
<dbReference type="Gene3D" id="3.40.50.1700">
    <property type="entry name" value="Glycoside hydrolase family 3 C-terminal domain"/>
    <property type="match status" value="1"/>
</dbReference>
<dbReference type="InterPro" id="IPR001764">
    <property type="entry name" value="Glyco_hydro_3_N"/>
</dbReference>
<dbReference type="InterPro" id="IPR036881">
    <property type="entry name" value="Glyco_hydro_3_C_sf"/>
</dbReference>
<dbReference type="InterPro" id="IPR013783">
    <property type="entry name" value="Ig-like_fold"/>
</dbReference>
<evidence type="ECO:0000256" key="3">
    <source>
        <dbReference type="ARBA" id="ARBA00022801"/>
    </source>
</evidence>
<keyword evidence="2" id="KW-0732">Signal</keyword>
<dbReference type="GO" id="GO:0016787">
    <property type="term" value="F:hydrolase activity"/>
    <property type="evidence" value="ECO:0007669"/>
    <property type="project" value="UniProtKB-KW"/>
</dbReference>
<dbReference type="PRINTS" id="PR00133">
    <property type="entry name" value="GLHYDRLASE3"/>
</dbReference>
<dbReference type="SUPFAM" id="SSF52279">
    <property type="entry name" value="Beta-D-glucan exohydrolase, C-terminal domain"/>
    <property type="match status" value="1"/>
</dbReference>
<dbReference type="SMART" id="SM01217">
    <property type="entry name" value="Fn3_like"/>
    <property type="match status" value="1"/>
</dbReference>
<reference evidence="6" key="1">
    <citation type="journal article" date="2019" name="Int. J. Syst. Evol. Microbiol.">
        <title>The Global Catalogue of Microorganisms (GCM) 10K type strain sequencing project: providing services to taxonomists for standard genome sequencing and annotation.</title>
        <authorList>
            <consortium name="The Broad Institute Genomics Platform"/>
            <consortium name="The Broad Institute Genome Sequencing Center for Infectious Disease"/>
            <person name="Wu L."/>
            <person name="Ma J."/>
        </authorList>
    </citation>
    <scope>NUCLEOTIDE SEQUENCE [LARGE SCALE GENOMIC DNA]</scope>
    <source>
        <strain evidence="6">CCUG 61485</strain>
    </source>
</reference>
<evidence type="ECO:0000313" key="5">
    <source>
        <dbReference type="EMBL" id="MFD1315695.1"/>
    </source>
</evidence>